<organism evidence="8 9">
    <name type="scientific">Tistrella mobilis</name>
    <dbReference type="NCBI Taxonomy" id="171437"/>
    <lineage>
        <taxon>Bacteria</taxon>
        <taxon>Pseudomonadati</taxon>
        <taxon>Pseudomonadota</taxon>
        <taxon>Alphaproteobacteria</taxon>
        <taxon>Geminicoccales</taxon>
        <taxon>Geminicoccaceae</taxon>
        <taxon>Tistrella</taxon>
    </lineage>
</organism>
<dbReference type="Pfam" id="PF01565">
    <property type="entry name" value="FAD_binding_4"/>
    <property type="match status" value="1"/>
</dbReference>
<dbReference type="Gene3D" id="3.30.70.2740">
    <property type="match status" value="1"/>
</dbReference>
<dbReference type="InterPro" id="IPR016167">
    <property type="entry name" value="FAD-bd_PCMH_sub1"/>
</dbReference>
<dbReference type="GO" id="GO:0022904">
    <property type="term" value="P:respiratory electron transport chain"/>
    <property type="evidence" value="ECO:0007669"/>
    <property type="project" value="TreeGrafter"/>
</dbReference>
<dbReference type="GO" id="GO:0016491">
    <property type="term" value="F:oxidoreductase activity"/>
    <property type="evidence" value="ECO:0007669"/>
    <property type="project" value="UniProtKB-KW"/>
</dbReference>
<dbReference type="OrthoDB" id="9815648at2"/>
<dbReference type="FunFam" id="1.10.45.10:FF:000001">
    <property type="entry name" value="D-lactate dehydrogenase mitochondrial"/>
    <property type="match status" value="1"/>
</dbReference>
<evidence type="ECO:0000313" key="7">
    <source>
        <dbReference type="EMBL" id="HAE50821.1"/>
    </source>
</evidence>
<dbReference type="InterPro" id="IPR051264">
    <property type="entry name" value="FAD-oxidored/transferase_4"/>
</dbReference>
<keyword evidence="5" id="KW-0560">Oxidoreductase</keyword>
<dbReference type="PROSITE" id="PS51387">
    <property type="entry name" value="FAD_PCMH"/>
    <property type="match status" value="1"/>
</dbReference>
<evidence type="ECO:0000313" key="8">
    <source>
        <dbReference type="EMBL" id="KYO50622.1"/>
    </source>
</evidence>
<dbReference type="Gene3D" id="3.30.465.10">
    <property type="match status" value="1"/>
</dbReference>
<dbReference type="Proteomes" id="UP000257706">
    <property type="component" value="Unassembled WGS sequence"/>
</dbReference>
<dbReference type="Gene3D" id="3.30.43.10">
    <property type="entry name" value="Uridine Diphospho-n-acetylenolpyruvylglucosamine Reductase, domain 2"/>
    <property type="match status" value="1"/>
</dbReference>
<comment type="cofactor">
    <cofactor evidence="1">
        <name>FAD</name>
        <dbReference type="ChEBI" id="CHEBI:57692"/>
    </cofactor>
</comment>
<keyword evidence="4" id="KW-0274">FAD</keyword>
<protein>
    <submittedName>
        <fullName evidence="7">FAD-binding oxidoreductase</fullName>
    </submittedName>
</protein>
<accession>A0A162K7E8</accession>
<dbReference type="FunFam" id="3.30.465.10:FF:000001">
    <property type="entry name" value="D-2-hydroxyglutarate dehydrogenase, mitochondrial"/>
    <property type="match status" value="1"/>
</dbReference>
<keyword evidence="3" id="KW-0285">Flavoprotein</keyword>
<dbReference type="PANTHER" id="PTHR43716:SF1">
    <property type="entry name" value="D-2-HYDROXYGLUTARATE DEHYDROGENASE, MITOCHONDRIAL"/>
    <property type="match status" value="1"/>
</dbReference>
<evidence type="ECO:0000256" key="5">
    <source>
        <dbReference type="ARBA" id="ARBA00023002"/>
    </source>
</evidence>
<dbReference type="EMBL" id="DMAI01000418">
    <property type="protein sequence ID" value="HAE50821.1"/>
    <property type="molecule type" value="Genomic_DNA"/>
</dbReference>
<evidence type="ECO:0000256" key="1">
    <source>
        <dbReference type="ARBA" id="ARBA00001974"/>
    </source>
</evidence>
<dbReference type="InterPro" id="IPR016164">
    <property type="entry name" value="FAD-linked_Oxase-like_C"/>
</dbReference>
<sequence length="479" mass="50783">MTRRPPSVADLERHVEQLGSLVDTAGLITDPAQMAAYERDWMGKFQGRAFAVLRPRDTAAVSRLLSYLNTHRLAVVPQAGNTGLVGGSVPDAAGAFVLSVERMTRIREVDTVGASITMDAGVVLETAQAAAREAGLMLALDLGSKGSCRIGGNISTNAGGLKVLRYGHIRDQVLGLEVVLADGTVLDGLTTLRKNNTGYDLKQIFIGAEGTLGVVTAASLKLHPAEAGRAVAMVAVDRFEDVTRVLGAVRSTFPGRLNSVELIGADAVTLVATALDGARSPFADTHTYAVLIEVGSDDAAAAAERERLETVIGRLIEDEHVADAIIAQSEAQAEALWLLREGVPEAVGRTAPVHKYDLTFAVGDIGHFIADCDLALARVARGLRPIYFGHVADGNVHVNVMAPQGMSAEGYRALQAPIDEAVFDLVGQYRGSISAEHGIGQVKRAYLDRNRSAAEIRTMQMLKAVLDPHGILNPGRLLP</sequence>
<evidence type="ECO:0000259" key="6">
    <source>
        <dbReference type="PROSITE" id="PS51387"/>
    </source>
</evidence>
<dbReference type="PANTHER" id="PTHR43716">
    <property type="entry name" value="D-2-HYDROXYGLUTARATE DEHYDROGENASE, MITOCHONDRIAL"/>
    <property type="match status" value="1"/>
</dbReference>
<comment type="similarity">
    <text evidence="2">Belongs to the FAD-binding oxidoreductase/transferase type 4 family.</text>
</comment>
<reference evidence="8 9" key="1">
    <citation type="submission" date="2015-12" db="EMBL/GenBank/DDBJ databases">
        <title>Genome sequence of Tistrella mobilis MCCC 1A02139.</title>
        <authorList>
            <person name="Lu L."/>
            <person name="Lai Q."/>
            <person name="Shao Z."/>
            <person name="Qian P."/>
        </authorList>
    </citation>
    <scope>NUCLEOTIDE SEQUENCE [LARGE SCALE GENOMIC DNA]</scope>
    <source>
        <strain evidence="8 9">MCCC 1A02139</strain>
    </source>
</reference>
<proteinExistence type="inferred from homology"/>
<dbReference type="Pfam" id="PF02913">
    <property type="entry name" value="FAD-oxidase_C"/>
    <property type="match status" value="1"/>
</dbReference>
<dbReference type="Gene3D" id="3.30.70.2190">
    <property type="match status" value="1"/>
</dbReference>
<dbReference type="InterPro" id="IPR036318">
    <property type="entry name" value="FAD-bd_PCMH-like_sf"/>
</dbReference>
<dbReference type="InterPro" id="IPR016166">
    <property type="entry name" value="FAD-bd_PCMH"/>
</dbReference>
<comment type="caution">
    <text evidence="8">The sequence shown here is derived from an EMBL/GenBank/DDBJ whole genome shotgun (WGS) entry which is preliminary data.</text>
</comment>
<gene>
    <name evidence="8" type="ORF">AUP44_12225</name>
    <name evidence="7" type="ORF">DCK97_25735</name>
</gene>
<evidence type="ECO:0000313" key="10">
    <source>
        <dbReference type="Proteomes" id="UP000257706"/>
    </source>
</evidence>
<dbReference type="Gene3D" id="1.10.45.10">
    <property type="entry name" value="Vanillyl-alcohol Oxidase, Chain A, domain 4"/>
    <property type="match status" value="1"/>
</dbReference>
<dbReference type="SUPFAM" id="SSF56176">
    <property type="entry name" value="FAD-binding/transporter-associated domain-like"/>
    <property type="match status" value="1"/>
</dbReference>
<dbReference type="InterPro" id="IPR016169">
    <property type="entry name" value="FAD-bd_PCMH_sub2"/>
</dbReference>
<dbReference type="InterPro" id="IPR004113">
    <property type="entry name" value="FAD-bd_oxidored_4_C"/>
</dbReference>
<evidence type="ECO:0000256" key="4">
    <source>
        <dbReference type="ARBA" id="ARBA00022827"/>
    </source>
</evidence>
<dbReference type="GO" id="GO:0071949">
    <property type="term" value="F:FAD binding"/>
    <property type="evidence" value="ECO:0007669"/>
    <property type="project" value="InterPro"/>
</dbReference>
<dbReference type="InterPro" id="IPR016171">
    <property type="entry name" value="Vanillyl_alc_oxidase_C-sub2"/>
</dbReference>
<reference evidence="7 10" key="2">
    <citation type="journal article" date="2018" name="Nat. Biotechnol.">
        <title>A standardized bacterial taxonomy based on genome phylogeny substantially revises the tree of life.</title>
        <authorList>
            <person name="Parks D.H."/>
            <person name="Chuvochina M."/>
            <person name="Waite D.W."/>
            <person name="Rinke C."/>
            <person name="Skarshewski A."/>
            <person name="Chaumeil P.A."/>
            <person name="Hugenholtz P."/>
        </authorList>
    </citation>
    <scope>NUCLEOTIDE SEQUENCE [LARGE SCALE GENOMIC DNA]</scope>
    <source>
        <strain evidence="7">UBA8739</strain>
    </source>
</reference>
<dbReference type="GeneID" id="97243392"/>
<dbReference type="EMBL" id="LPZR01000195">
    <property type="protein sequence ID" value="KYO50622.1"/>
    <property type="molecule type" value="Genomic_DNA"/>
</dbReference>
<dbReference type="Proteomes" id="UP000075787">
    <property type="component" value="Unassembled WGS sequence"/>
</dbReference>
<name>A0A162K7E8_9PROT</name>
<dbReference type="InterPro" id="IPR006094">
    <property type="entry name" value="Oxid_FAD_bind_N"/>
</dbReference>
<feature type="domain" description="FAD-binding PCMH-type" evidence="6">
    <location>
        <begin position="45"/>
        <end position="225"/>
    </location>
</feature>
<dbReference type="AlphaFoldDB" id="A0A162K7E8"/>
<evidence type="ECO:0000256" key="2">
    <source>
        <dbReference type="ARBA" id="ARBA00008000"/>
    </source>
</evidence>
<dbReference type="RefSeq" id="WP_062767770.1">
    <property type="nucleotide sequence ID" value="NZ_CP121027.1"/>
</dbReference>
<dbReference type="SUPFAM" id="SSF55103">
    <property type="entry name" value="FAD-linked oxidases, C-terminal domain"/>
    <property type="match status" value="1"/>
</dbReference>
<evidence type="ECO:0000256" key="3">
    <source>
        <dbReference type="ARBA" id="ARBA00022630"/>
    </source>
</evidence>
<evidence type="ECO:0000313" key="9">
    <source>
        <dbReference type="Proteomes" id="UP000075787"/>
    </source>
</evidence>